<keyword evidence="10 19" id="KW-1133">Transmembrane helix</keyword>
<reference evidence="23" key="1">
    <citation type="journal article" date="2023" name="Plant Biotechnol. J.">
        <title>Chromosome-level wild Hevea brasiliensis genome provides new tools for genomic-assisted breeding and valuable loci to elevate rubber yield.</title>
        <authorList>
            <person name="Cheng H."/>
            <person name="Song X."/>
            <person name="Hu Y."/>
            <person name="Wu T."/>
            <person name="Yang Q."/>
            <person name="An Z."/>
            <person name="Feng S."/>
            <person name="Deng Z."/>
            <person name="Wu W."/>
            <person name="Zeng X."/>
            <person name="Tu M."/>
            <person name="Wang X."/>
            <person name="Huang H."/>
        </authorList>
    </citation>
    <scope>NUCLEOTIDE SEQUENCE</scope>
    <source>
        <strain evidence="23">MT/VB/25A 57/8</strain>
    </source>
</reference>
<keyword evidence="7 17" id="KW-0547">Nucleotide-binding</keyword>
<evidence type="ECO:0000256" key="16">
    <source>
        <dbReference type="ARBA" id="ARBA00048679"/>
    </source>
</evidence>
<keyword evidence="12" id="KW-1015">Disulfide bond</keyword>
<dbReference type="PROSITE" id="PS50927">
    <property type="entry name" value="BULB_LECTIN"/>
    <property type="match status" value="2"/>
</dbReference>
<dbReference type="InterPro" id="IPR000858">
    <property type="entry name" value="S_locus_glycoprot_dom"/>
</dbReference>
<dbReference type="Pfam" id="PF08276">
    <property type="entry name" value="PAN_2"/>
    <property type="match status" value="1"/>
</dbReference>
<comment type="catalytic activity">
    <reaction evidence="15 17">
        <text>L-threonyl-[protein] + ATP = O-phospho-L-threonyl-[protein] + ADP + H(+)</text>
        <dbReference type="Rhea" id="RHEA:46608"/>
        <dbReference type="Rhea" id="RHEA-COMP:11060"/>
        <dbReference type="Rhea" id="RHEA-COMP:11605"/>
        <dbReference type="ChEBI" id="CHEBI:15378"/>
        <dbReference type="ChEBI" id="CHEBI:30013"/>
        <dbReference type="ChEBI" id="CHEBI:30616"/>
        <dbReference type="ChEBI" id="CHEBI:61977"/>
        <dbReference type="ChEBI" id="CHEBI:456216"/>
        <dbReference type="EC" id="2.7.11.1"/>
    </reaction>
</comment>
<keyword evidence="14" id="KW-0325">Glycoprotein</keyword>
<comment type="similarity">
    <text evidence="17">Belongs to the protein kinase superfamily. Ser/Thr protein kinase family.</text>
</comment>
<dbReference type="Gene3D" id="1.10.510.10">
    <property type="entry name" value="Transferase(Phosphotransferase) domain 1"/>
    <property type="match status" value="1"/>
</dbReference>
<dbReference type="Pfam" id="PF00954">
    <property type="entry name" value="S_locus_glycop"/>
    <property type="match status" value="1"/>
</dbReference>
<evidence type="ECO:0000256" key="20">
    <source>
        <dbReference type="SAM" id="SignalP"/>
    </source>
</evidence>
<dbReference type="InterPro" id="IPR001480">
    <property type="entry name" value="Bulb-type_lectin_dom"/>
</dbReference>
<feature type="domain" description="Protein kinase" evidence="21">
    <location>
        <begin position="506"/>
        <end position="776"/>
    </location>
</feature>
<dbReference type="InterPro" id="IPR024171">
    <property type="entry name" value="SRK-like_kinase"/>
</dbReference>
<feature type="transmembrane region" description="Helical" evidence="19">
    <location>
        <begin position="443"/>
        <end position="469"/>
    </location>
</feature>
<proteinExistence type="inferred from homology"/>
<keyword evidence="9 17" id="KW-0067">ATP-binding</keyword>
<evidence type="ECO:0000256" key="12">
    <source>
        <dbReference type="ARBA" id="ARBA00023157"/>
    </source>
</evidence>
<protein>
    <recommendedName>
        <fullName evidence="17">Receptor-like serine/threonine-protein kinase</fullName>
        <ecNumber evidence="17">2.7.11.1</ecNumber>
    </recommendedName>
</protein>
<evidence type="ECO:0000256" key="13">
    <source>
        <dbReference type="ARBA" id="ARBA00023170"/>
    </source>
</evidence>
<evidence type="ECO:0000259" key="22">
    <source>
        <dbReference type="PROSITE" id="PS50927"/>
    </source>
</evidence>
<dbReference type="PROSITE" id="PS00107">
    <property type="entry name" value="PROTEIN_KINASE_ATP"/>
    <property type="match status" value="1"/>
</dbReference>
<keyword evidence="13" id="KW-0675">Receptor</keyword>
<dbReference type="Pfam" id="PF01453">
    <property type="entry name" value="B_lectin"/>
    <property type="match status" value="1"/>
</dbReference>
<dbReference type="PANTHER" id="PTHR47976:SF27">
    <property type="entry name" value="RECEPTOR-LIKE SERINE_THREONINE-PROTEIN KINASE"/>
    <property type="match status" value="1"/>
</dbReference>
<feature type="domain" description="Bulb-type lectin" evidence="22">
    <location>
        <begin position="149"/>
        <end position="278"/>
    </location>
</feature>
<organism evidence="23 24">
    <name type="scientific">Hevea brasiliensis</name>
    <name type="common">Para rubber tree</name>
    <name type="synonym">Siphonia brasiliensis</name>
    <dbReference type="NCBI Taxonomy" id="3981"/>
    <lineage>
        <taxon>Eukaryota</taxon>
        <taxon>Viridiplantae</taxon>
        <taxon>Streptophyta</taxon>
        <taxon>Embryophyta</taxon>
        <taxon>Tracheophyta</taxon>
        <taxon>Spermatophyta</taxon>
        <taxon>Magnoliopsida</taxon>
        <taxon>eudicotyledons</taxon>
        <taxon>Gunneridae</taxon>
        <taxon>Pentapetalae</taxon>
        <taxon>rosids</taxon>
        <taxon>fabids</taxon>
        <taxon>Malpighiales</taxon>
        <taxon>Euphorbiaceae</taxon>
        <taxon>Crotonoideae</taxon>
        <taxon>Micrandreae</taxon>
        <taxon>Hevea</taxon>
    </lineage>
</organism>
<evidence type="ECO:0000256" key="15">
    <source>
        <dbReference type="ARBA" id="ARBA00047899"/>
    </source>
</evidence>
<dbReference type="Gene3D" id="2.90.10.10">
    <property type="entry name" value="Bulb-type lectin domain"/>
    <property type="match status" value="2"/>
</dbReference>
<evidence type="ECO:0000256" key="18">
    <source>
        <dbReference type="PROSITE-ProRule" id="PRU10141"/>
    </source>
</evidence>
<dbReference type="InterPro" id="IPR017441">
    <property type="entry name" value="Protein_kinase_ATP_BS"/>
</dbReference>
<name>A0ABQ9MEI4_HEVBR</name>
<feature type="chain" id="PRO_5045515085" description="Receptor-like serine/threonine-protein kinase" evidence="20">
    <location>
        <begin position="21"/>
        <end position="790"/>
    </location>
</feature>
<sequence>MAPVLSTIFLFFYVLSAVEGAEQELPSRIILGSSLFPTSHPPSWFSPSGRFAFGFYQQGTGFAVGIWLVGKHNTTVVWTANRNDPPVSANSTIVLTEDGKLLYRIGQGGEKLIANNTEAASFASLHDSGNLVLYNKNSEVIWESFKYPTDTILGGQTLFSGGQLISSSDTGHSTGRFHLKMQDDGNLVLYPLNTGDTPGDAYWDSQTFGDGSKFHLYLNSSGHLLIINGTISKIIKTLYYNSLSAYNDNSTIYHATLDTDGVLRLYSHRYNETGELKAWPALKNPCEVKSFCGFNSYCTLNDGQPVCLCLPGSAPIDPNQGTLGCSRNYSESGCKGGKENALHFNITTMENIEWGDRHYVQQSMSIDECSKSCLEDCNCGAALFSKNMCMKQGLPLRYVVRKIQSGDQDASTTALLKVGIGGNRTDLIPSKPTIIVFASEKELLPAILMTSGLVLFSCISLIIFCLFIYKIRSIRYKRLLENGEDGLTEELKLRLFSYNELKVATNGFKEELGKGSFGAVYKGTLYRGKKLVAVKRLEKLLEEGEREFQAEMRAIGRTHHKNLVRLLGYCAVDSKRLLVYEYMGNGSLANLLFKSSGRPDWNERIRIAIDVAKGILYLHEECETPIIHCDIKPQNILMDDFWTAKIADFGLAKLLMPDQTRTFTILRGTRGYVAPEWHKNTPISVKADVYSYGIVLLEIVCCRRNMELNTSKPEEIILSTWVHQCFVAGELQKLVIGEEADKKSLEKMVMVALWCIQDEPALRPSMKSVVMMLEGITDISIPPCPTAESM</sequence>
<dbReference type="PROSITE" id="PS00108">
    <property type="entry name" value="PROTEIN_KINASE_ST"/>
    <property type="match status" value="1"/>
</dbReference>
<evidence type="ECO:0000256" key="19">
    <source>
        <dbReference type="SAM" id="Phobius"/>
    </source>
</evidence>
<evidence type="ECO:0000256" key="9">
    <source>
        <dbReference type="ARBA" id="ARBA00022840"/>
    </source>
</evidence>
<keyword evidence="6 20" id="KW-0732">Signal</keyword>
<evidence type="ECO:0000256" key="4">
    <source>
        <dbReference type="ARBA" id="ARBA00022679"/>
    </source>
</evidence>
<dbReference type="Gene3D" id="3.30.200.20">
    <property type="entry name" value="Phosphorylase Kinase, domain 1"/>
    <property type="match status" value="1"/>
</dbReference>
<evidence type="ECO:0000256" key="10">
    <source>
        <dbReference type="ARBA" id="ARBA00022989"/>
    </source>
</evidence>
<comment type="catalytic activity">
    <reaction evidence="16 17">
        <text>L-seryl-[protein] + ATP = O-phospho-L-seryl-[protein] + ADP + H(+)</text>
        <dbReference type="Rhea" id="RHEA:17989"/>
        <dbReference type="Rhea" id="RHEA-COMP:9863"/>
        <dbReference type="Rhea" id="RHEA-COMP:11604"/>
        <dbReference type="ChEBI" id="CHEBI:15378"/>
        <dbReference type="ChEBI" id="CHEBI:29999"/>
        <dbReference type="ChEBI" id="CHEBI:30616"/>
        <dbReference type="ChEBI" id="CHEBI:83421"/>
        <dbReference type="ChEBI" id="CHEBI:456216"/>
        <dbReference type="EC" id="2.7.11.1"/>
    </reaction>
</comment>
<evidence type="ECO:0000256" key="2">
    <source>
        <dbReference type="ARBA" id="ARBA00022527"/>
    </source>
</evidence>
<keyword evidence="4 17" id="KW-0808">Transferase</keyword>
<dbReference type="InterPro" id="IPR008271">
    <property type="entry name" value="Ser/Thr_kinase_AS"/>
</dbReference>
<dbReference type="EC" id="2.7.11.1" evidence="17"/>
<dbReference type="SUPFAM" id="SSF51110">
    <property type="entry name" value="alpha-D-mannose-specific plant lectins"/>
    <property type="match status" value="2"/>
</dbReference>
<dbReference type="SMART" id="SM00108">
    <property type="entry name" value="B_lectin"/>
    <property type="match status" value="1"/>
</dbReference>
<dbReference type="Proteomes" id="UP001174677">
    <property type="component" value="Chromosome 7"/>
</dbReference>
<dbReference type="Pfam" id="PF00069">
    <property type="entry name" value="Pkinase"/>
    <property type="match status" value="1"/>
</dbReference>
<keyword evidence="11 19" id="KW-0472">Membrane</keyword>
<keyword evidence="24" id="KW-1185">Reference proteome</keyword>
<comment type="caution">
    <text evidence="23">The sequence shown here is derived from an EMBL/GenBank/DDBJ whole genome shotgun (WGS) entry which is preliminary data.</text>
</comment>
<dbReference type="InterPro" id="IPR051343">
    <property type="entry name" value="G-type_lectin_kinases/EP1-like"/>
</dbReference>
<comment type="subcellular location">
    <subcellularLocation>
        <location evidence="1">Membrane</location>
        <topology evidence="1">Single-pass membrane protein</topology>
    </subcellularLocation>
</comment>
<feature type="binding site" evidence="18">
    <location>
        <position position="535"/>
    </location>
    <ligand>
        <name>ATP</name>
        <dbReference type="ChEBI" id="CHEBI:30616"/>
    </ligand>
</feature>
<dbReference type="CDD" id="cd14066">
    <property type="entry name" value="STKc_IRAK"/>
    <property type="match status" value="1"/>
</dbReference>
<feature type="domain" description="Bulb-type lectin" evidence="22">
    <location>
        <begin position="26"/>
        <end position="146"/>
    </location>
</feature>
<keyword evidence="3" id="KW-0245">EGF-like domain</keyword>
<dbReference type="PANTHER" id="PTHR47976">
    <property type="entry name" value="G-TYPE LECTIN S-RECEPTOR-LIKE SERINE/THREONINE-PROTEIN KINASE SD2-5"/>
    <property type="match status" value="1"/>
</dbReference>
<evidence type="ECO:0000256" key="5">
    <source>
        <dbReference type="ARBA" id="ARBA00022692"/>
    </source>
</evidence>
<evidence type="ECO:0000256" key="11">
    <source>
        <dbReference type="ARBA" id="ARBA00023136"/>
    </source>
</evidence>
<evidence type="ECO:0000313" key="24">
    <source>
        <dbReference type="Proteomes" id="UP001174677"/>
    </source>
</evidence>
<evidence type="ECO:0000256" key="7">
    <source>
        <dbReference type="ARBA" id="ARBA00022741"/>
    </source>
</evidence>
<evidence type="ECO:0000256" key="6">
    <source>
        <dbReference type="ARBA" id="ARBA00022729"/>
    </source>
</evidence>
<evidence type="ECO:0000256" key="8">
    <source>
        <dbReference type="ARBA" id="ARBA00022777"/>
    </source>
</evidence>
<dbReference type="InterPro" id="IPR000719">
    <property type="entry name" value="Prot_kinase_dom"/>
</dbReference>
<evidence type="ECO:0000256" key="14">
    <source>
        <dbReference type="ARBA" id="ARBA00023180"/>
    </source>
</evidence>
<dbReference type="SMART" id="SM00220">
    <property type="entry name" value="S_TKc"/>
    <property type="match status" value="1"/>
</dbReference>
<feature type="signal peptide" evidence="20">
    <location>
        <begin position="1"/>
        <end position="20"/>
    </location>
</feature>
<keyword evidence="2 17" id="KW-0723">Serine/threonine-protein kinase</keyword>
<dbReference type="InterPro" id="IPR011009">
    <property type="entry name" value="Kinase-like_dom_sf"/>
</dbReference>
<evidence type="ECO:0000256" key="17">
    <source>
        <dbReference type="PIRNR" id="PIRNR000641"/>
    </source>
</evidence>
<dbReference type="InterPro" id="IPR036426">
    <property type="entry name" value="Bulb-type_lectin_dom_sf"/>
</dbReference>
<accession>A0ABQ9MEI4</accession>
<gene>
    <name evidence="23" type="ORF">P3X46_012947</name>
</gene>
<evidence type="ECO:0000256" key="1">
    <source>
        <dbReference type="ARBA" id="ARBA00004167"/>
    </source>
</evidence>
<keyword evidence="8 17" id="KW-0418">Kinase</keyword>
<dbReference type="PIRSF" id="PIRSF000641">
    <property type="entry name" value="SRK"/>
    <property type="match status" value="1"/>
</dbReference>
<dbReference type="EMBL" id="JARPOI010000007">
    <property type="protein sequence ID" value="KAJ9177770.1"/>
    <property type="molecule type" value="Genomic_DNA"/>
</dbReference>
<dbReference type="InterPro" id="IPR003609">
    <property type="entry name" value="Pan_app"/>
</dbReference>
<evidence type="ECO:0000313" key="23">
    <source>
        <dbReference type="EMBL" id="KAJ9177770.1"/>
    </source>
</evidence>
<dbReference type="SUPFAM" id="SSF56112">
    <property type="entry name" value="Protein kinase-like (PK-like)"/>
    <property type="match status" value="1"/>
</dbReference>
<evidence type="ECO:0000256" key="3">
    <source>
        <dbReference type="ARBA" id="ARBA00022536"/>
    </source>
</evidence>
<dbReference type="PROSITE" id="PS50011">
    <property type="entry name" value="PROTEIN_KINASE_DOM"/>
    <property type="match status" value="1"/>
</dbReference>
<evidence type="ECO:0000259" key="21">
    <source>
        <dbReference type="PROSITE" id="PS50011"/>
    </source>
</evidence>
<keyword evidence="5 19" id="KW-0812">Transmembrane</keyword>